<evidence type="ECO:0000256" key="1">
    <source>
        <dbReference type="ARBA" id="ARBA00004741"/>
    </source>
</evidence>
<dbReference type="UniPathway" id="UPA00121">
    <property type="reaction ID" value="UER00345"/>
</dbReference>
<keyword evidence="3" id="KW-0028">Amino-acid biosynthesis</keyword>
<organism evidence="10 11">
    <name type="scientific">Helicobacter cetorum (strain ATCC BAA-429 / MIT 00-7128)</name>
    <dbReference type="NCBI Taxonomy" id="182217"/>
    <lineage>
        <taxon>Bacteria</taxon>
        <taxon>Pseudomonadati</taxon>
        <taxon>Campylobacterota</taxon>
        <taxon>Epsilonproteobacteria</taxon>
        <taxon>Campylobacterales</taxon>
        <taxon>Helicobacteraceae</taxon>
        <taxon>Helicobacter</taxon>
    </lineage>
</organism>
<dbReference type="InterPro" id="IPR002912">
    <property type="entry name" value="ACT_dom"/>
</dbReference>
<evidence type="ECO:0000313" key="10">
    <source>
        <dbReference type="EMBL" id="AFI03540.1"/>
    </source>
</evidence>
<evidence type="ECO:0000256" key="4">
    <source>
        <dbReference type="ARBA" id="ARBA00023141"/>
    </source>
</evidence>
<proteinExistence type="predicted"/>
<dbReference type="RefSeq" id="WP_014660413.1">
    <property type="nucleotide sequence ID" value="NC_017737.1"/>
</dbReference>
<dbReference type="InterPro" id="IPR001086">
    <property type="entry name" value="Preph_deHydtase"/>
</dbReference>
<dbReference type="PATRIC" id="fig|182217.3.peg.258"/>
<dbReference type="AlphaFoldDB" id="I0EKS1"/>
<evidence type="ECO:0000313" key="11">
    <source>
        <dbReference type="Proteomes" id="UP000005010"/>
    </source>
</evidence>
<keyword evidence="5" id="KW-0584">Phenylalanine biosynthesis</keyword>
<dbReference type="Pfam" id="PF00800">
    <property type="entry name" value="PDT"/>
    <property type="match status" value="1"/>
</dbReference>
<dbReference type="STRING" id="182217.HCW_01245"/>
<dbReference type="InterPro" id="IPR045865">
    <property type="entry name" value="ACT-like_dom_sf"/>
</dbReference>
<feature type="domain" description="Prephenate dehydratase" evidence="8">
    <location>
        <begin position="3"/>
        <end position="180"/>
    </location>
</feature>
<evidence type="ECO:0000259" key="8">
    <source>
        <dbReference type="PROSITE" id="PS51171"/>
    </source>
</evidence>
<dbReference type="GO" id="GO:0004664">
    <property type="term" value="F:prephenate dehydratase activity"/>
    <property type="evidence" value="ECO:0007669"/>
    <property type="project" value="UniProtKB-EC"/>
</dbReference>
<keyword evidence="11" id="KW-1185">Reference proteome</keyword>
<protein>
    <recommendedName>
        <fullName evidence="2">prephenate dehydratase</fullName>
        <ecNumber evidence="2">4.2.1.51</ecNumber>
    </recommendedName>
</protein>
<dbReference type="PROSITE" id="PS00857">
    <property type="entry name" value="PREPHENATE_DEHYDR_1"/>
    <property type="match status" value="1"/>
</dbReference>
<name>I0EKS1_HELC0</name>
<dbReference type="InterPro" id="IPR018528">
    <property type="entry name" value="Preph_deHydtase_CS"/>
</dbReference>
<feature type="domain" description="ACT" evidence="9">
    <location>
        <begin position="193"/>
        <end position="269"/>
    </location>
</feature>
<dbReference type="SUPFAM" id="SSF53850">
    <property type="entry name" value="Periplasmic binding protein-like II"/>
    <property type="match status" value="1"/>
</dbReference>
<comment type="catalytic activity">
    <reaction evidence="7">
        <text>prephenate + H(+) = 3-phenylpyruvate + CO2 + H2O</text>
        <dbReference type="Rhea" id="RHEA:21648"/>
        <dbReference type="ChEBI" id="CHEBI:15377"/>
        <dbReference type="ChEBI" id="CHEBI:15378"/>
        <dbReference type="ChEBI" id="CHEBI:16526"/>
        <dbReference type="ChEBI" id="CHEBI:18005"/>
        <dbReference type="ChEBI" id="CHEBI:29934"/>
        <dbReference type="EC" id="4.2.1.51"/>
    </reaction>
</comment>
<dbReference type="PROSITE" id="PS51171">
    <property type="entry name" value="PREPHENATE_DEHYDR_3"/>
    <property type="match status" value="1"/>
</dbReference>
<comment type="pathway">
    <text evidence="1">Amino-acid biosynthesis; L-phenylalanine biosynthesis; phenylpyruvate from prephenate: step 1/1.</text>
</comment>
<dbReference type="Gene3D" id="3.40.190.10">
    <property type="entry name" value="Periplasmic binding protein-like II"/>
    <property type="match status" value="2"/>
</dbReference>
<keyword evidence="6" id="KW-0456">Lyase</keyword>
<sequence length="274" mass="31009">MPNIAIQGILGSFHYIATKEYFKENITFLECDSFNEMPPLLLEQKADFLVMAIENSIAGAILPNFSLIGAYDLNIIGEIYLPITHNLLALKGTKIQNLKEVCSHSMALLQCQEFFKNYPHIKLVEYADTALFAKKIASENLKNVGAIASIEACKIYDLEILAKQIQDNTQNYTRFLILNKQENKTNINANKASLSFVLKHSVGSLAKILNLLASYHLNLCKIQSLPIPSNPFEYAFFSEITFKDYANYQNGLKVLQQEVEKLQILGEYEENKLN</sequence>
<accession>I0EKS1</accession>
<dbReference type="GO" id="GO:0005737">
    <property type="term" value="C:cytoplasm"/>
    <property type="evidence" value="ECO:0007669"/>
    <property type="project" value="TreeGrafter"/>
</dbReference>
<dbReference type="eggNOG" id="COG0077">
    <property type="taxonomic scope" value="Bacteria"/>
</dbReference>
<evidence type="ECO:0000256" key="3">
    <source>
        <dbReference type="ARBA" id="ARBA00022605"/>
    </source>
</evidence>
<dbReference type="Proteomes" id="UP000005010">
    <property type="component" value="Chromosome"/>
</dbReference>
<evidence type="ECO:0000259" key="9">
    <source>
        <dbReference type="PROSITE" id="PS51671"/>
    </source>
</evidence>
<evidence type="ECO:0000256" key="5">
    <source>
        <dbReference type="ARBA" id="ARBA00023222"/>
    </source>
</evidence>
<dbReference type="EC" id="4.2.1.51" evidence="2"/>
<evidence type="ECO:0000256" key="2">
    <source>
        <dbReference type="ARBA" id="ARBA00013147"/>
    </source>
</evidence>
<dbReference type="SUPFAM" id="SSF55021">
    <property type="entry name" value="ACT-like"/>
    <property type="match status" value="1"/>
</dbReference>
<dbReference type="GO" id="GO:0009094">
    <property type="term" value="P:L-phenylalanine biosynthetic process"/>
    <property type="evidence" value="ECO:0007669"/>
    <property type="project" value="UniProtKB-UniPathway"/>
</dbReference>
<gene>
    <name evidence="10" type="ordered locus">HCW_01245</name>
</gene>
<keyword evidence="4" id="KW-0057">Aromatic amino acid biosynthesis</keyword>
<dbReference type="PROSITE" id="PS51671">
    <property type="entry name" value="ACT"/>
    <property type="match status" value="1"/>
</dbReference>
<dbReference type="PANTHER" id="PTHR21022:SF19">
    <property type="entry name" value="PREPHENATE DEHYDRATASE-RELATED"/>
    <property type="match status" value="1"/>
</dbReference>
<reference evidence="11" key="1">
    <citation type="submission" date="2012-04" db="EMBL/GenBank/DDBJ databases">
        <title>Complete genome sequence of Helicobacter cetorum strain MIT 00-7128.</title>
        <authorList>
            <person name="Kersulyte D."/>
            <person name="Berg D.E."/>
        </authorList>
    </citation>
    <scope>NUCLEOTIDE SEQUENCE [LARGE SCALE GENOMIC DNA]</scope>
    <source>
        <strain evidence="11">MIT 00-7128</strain>
    </source>
</reference>
<dbReference type="EMBL" id="CP003479">
    <property type="protein sequence ID" value="AFI03540.1"/>
    <property type="molecule type" value="Genomic_DNA"/>
</dbReference>
<dbReference type="PANTHER" id="PTHR21022">
    <property type="entry name" value="PREPHENATE DEHYDRATASE P PROTEIN"/>
    <property type="match status" value="1"/>
</dbReference>
<dbReference type="CDD" id="cd04905">
    <property type="entry name" value="ACT_CM-PDT"/>
    <property type="match status" value="1"/>
</dbReference>
<evidence type="ECO:0000256" key="6">
    <source>
        <dbReference type="ARBA" id="ARBA00023239"/>
    </source>
</evidence>
<dbReference type="Gene3D" id="3.30.70.260">
    <property type="match status" value="1"/>
</dbReference>
<dbReference type="HOGENOM" id="CLU_035008_1_0_7"/>
<dbReference type="KEGG" id="hce:HCW_01245"/>
<dbReference type="CDD" id="cd13631">
    <property type="entry name" value="PBP2_Ct-PDT_like"/>
    <property type="match status" value="1"/>
</dbReference>
<evidence type="ECO:0000256" key="7">
    <source>
        <dbReference type="ARBA" id="ARBA00047848"/>
    </source>
</evidence>